<evidence type="ECO:0000313" key="3">
    <source>
        <dbReference type="Proteomes" id="UP001066276"/>
    </source>
</evidence>
<feature type="compositionally biased region" description="Basic and acidic residues" evidence="1">
    <location>
        <begin position="91"/>
        <end position="104"/>
    </location>
</feature>
<gene>
    <name evidence="2" type="ORF">NDU88_001248</name>
</gene>
<feature type="region of interest" description="Disordered" evidence="1">
    <location>
        <begin position="82"/>
        <end position="104"/>
    </location>
</feature>
<organism evidence="2 3">
    <name type="scientific">Pleurodeles waltl</name>
    <name type="common">Iberian ribbed newt</name>
    <dbReference type="NCBI Taxonomy" id="8319"/>
    <lineage>
        <taxon>Eukaryota</taxon>
        <taxon>Metazoa</taxon>
        <taxon>Chordata</taxon>
        <taxon>Craniata</taxon>
        <taxon>Vertebrata</taxon>
        <taxon>Euteleostomi</taxon>
        <taxon>Amphibia</taxon>
        <taxon>Batrachia</taxon>
        <taxon>Caudata</taxon>
        <taxon>Salamandroidea</taxon>
        <taxon>Salamandridae</taxon>
        <taxon>Pleurodelinae</taxon>
        <taxon>Pleurodeles</taxon>
    </lineage>
</organism>
<reference evidence="2" key="1">
    <citation type="journal article" date="2022" name="bioRxiv">
        <title>Sequencing and chromosome-scale assembly of the giantPleurodeles waltlgenome.</title>
        <authorList>
            <person name="Brown T."/>
            <person name="Elewa A."/>
            <person name="Iarovenko S."/>
            <person name="Subramanian E."/>
            <person name="Araus A.J."/>
            <person name="Petzold A."/>
            <person name="Susuki M."/>
            <person name="Suzuki K.-i.T."/>
            <person name="Hayashi T."/>
            <person name="Toyoda A."/>
            <person name="Oliveira C."/>
            <person name="Osipova E."/>
            <person name="Leigh N.D."/>
            <person name="Simon A."/>
            <person name="Yun M.H."/>
        </authorList>
    </citation>
    <scope>NUCLEOTIDE SEQUENCE</scope>
    <source>
        <strain evidence="2">20211129_DDA</strain>
        <tissue evidence="2">Liver</tissue>
    </source>
</reference>
<evidence type="ECO:0000256" key="1">
    <source>
        <dbReference type="SAM" id="MobiDB-lite"/>
    </source>
</evidence>
<name>A0AAV7U9S8_PLEWA</name>
<protein>
    <submittedName>
        <fullName evidence="2">Uncharacterized protein</fullName>
    </submittedName>
</protein>
<accession>A0AAV7U9S8</accession>
<comment type="caution">
    <text evidence="2">The sequence shown here is derived from an EMBL/GenBank/DDBJ whole genome shotgun (WGS) entry which is preliminary data.</text>
</comment>
<dbReference type="EMBL" id="JANPWB010000005">
    <property type="protein sequence ID" value="KAJ1184442.1"/>
    <property type="molecule type" value="Genomic_DNA"/>
</dbReference>
<sequence length="172" mass="18952">MKNGETREKAGQQEGKAARVLKRGLGELGWGVTESGQKMVQSIKVVPDGDPKQRQLISIGSAEISARCLFLGPLQLSRAQFRKGGSFSRQDSQEKGTDNSENQHDETAQVLWEQVALENWIEVSLDLQGTPGARKGGGEEHLRGEIFWCRFDGSKKEIRVAVKGRMGEKGTE</sequence>
<evidence type="ECO:0000313" key="2">
    <source>
        <dbReference type="EMBL" id="KAJ1184442.1"/>
    </source>
</evidence>
<dbReference type="Proteomes" id="UP001066276">
    <property type="component" value="Chromosome 3_1"/>
</dbReference>
<dbReference type="AlphaFoldDB" id="A0AAV7U9S8"/>
<keyword evidence="3" id="KW-1185">Reference proteome</keyword>
<proteinExistence type="predicted"/>